<evidence type="ECO:0000313" key="3">
    <source>
        <dbReference type="Proteomes" id="UP000095679"/>
    </source>
</evidence>
<protein>
    <submittedName>
        <fullName evidence="2">Uncharacterized protein</fullName>
    </submittedName>
</protein>
<feature type="compositionally biased region" description="Polar residues" evidence="1">
    <location>
        <begin position="497"/>
        <end position="508"/>
    </location>
</feature>
<evidence type="ECO:0000256" key="1">
    <source>
        <dbReference type="SAM" id="MobiDB-lite"/>
    </source>
</evidence>
<evidence type="ECO:0000313" key="2">
    <source>
        <dbReference type="EMBL" id="CUN53181.1"/>
    </source>
</evidence>
<feature type="region of interest" description="Disordered" evidence="1">
    <location>
        <begin position="413"/>
        <end position="527"/>
    </location>
</feature>
<accession>A0A173XMR9</accession>
<dbReference type="EMBL" id="CYZL01000001">
    <property type="protein sequence ID" value="CUN53181.1"/>
    <property type="molecule type" value="Genomic_DNA"/>
</dbReference>
<sequence>MSISAEYDQHYMDNFNAIIEQEKQREQARRRKKEDLYSFFELHYVPEGDYTSKIYIGCDIPAKKGKIYTFHHYQTGVEESLDALPVDFFTANNAKNYYVTANGLKKRGKRNEKNLFTLHNIVIDIDCHKYGISKKDRDNEIEKCEVYLRELFDNSLELPSPNTIVKTGRGLQLWWAIKPLSAAKLKNIYKETAAYLCDQLDEKISKQYYLNFLRVDRAASLKMAGYFRLPGTYNSKAKKWGDFAFLHEDRLNVVDFYFDKVASGKKNPIPFTNSKKYALADYREHILYALLELRRKEGWVEDGYRDTFCFILFNTILEEYGEEKADEAVRKMNRSFSHPLSEKSLKSYLSTSRKKGYKFSNQTIINYLCITKEEQDMLHFHPSSKREEEREKKRQVKRERVQLVIELAKEGRSQREIAKMSGTSQSTVCRILRDPDKALAPRKTTANKTEENQTRKKESDSKQRRNDETEKSAEKVNGEKEDKAKQKNLPCEKQVENDNTNGYENSPMINERKATDYSVIDEQDAGG</sequence>
<gene>
    <name evidence="2" type="ORF">ERS852450_00178</name>
</gene>
<dbReference type="Proteomes" id="UP000095679">
    <property type="component" value="Unassembled WGS sequence"/>
</dbReference>
<reference evidence="2 3" key="1">
    <citation type="submission" date="2015-09" db="EMBL/GenBank/DDBJ databases">
        <authorList>
            <consortium name="Pathogen Informatics"/>
        </authorList>
    </citation>
    <scope>NUCLEOTIDE SEQUENCE [LARGE SCALE GENOMIC DNA]</scope>
    <source>
        <strain evidence="2 3">2789STDY5834835</strain>
    </source>
</reference>
<name>A0A173XMR9_9FIRM</name>
<dbReference type="AlphaFoldDB" id="A0A173XMR9"/>
<organism evidence="2 3">
    <name type="scientific">Anaerobutyricum hallii</name>
    <dbReference type="NCBI Taxonomy" id="39488"/>
    <lineage>
        <taxon>Bacteria</taxon>
        <taxon>Bacillati</taxon>
        <taxon>Bacillota</taxon>
        <taxon>Clostridia</taxon>
        <taxon>Lachnospirales</taxon>
        <taxon>Lachnospiraceae</taxon>
        <taxon>Anaerobutyricum</taxon>
    </lineage>
</organism>
<dbReference type="Pfam" id="PF13384">
    <property type="entry name" value="HTH_23"/>
    <property type="match status" value="1"/>
</dbReference>
<dbReference type="RefSeq" id="WP_055297862.1">
    <property type="nucleotide sequence ID" value="NZ_BLYK01000002.1"/>
</dbReference>
<dbReference type="Gene3D" id="1.10.10.60">
    <property type="entry name" value="Homeodomain-like"/>
    <property type="match status" value="1"/>
</dbReference>
<proteinExistence type="predicted"/>
<feature type="compositionally biased region" description="Basic and acidic residues" evidence="1">
    <location>
        <begin position="448"/>
        <end position="485"/>
    </location>
</feature>